<dbReference type="AlphaFoldDB" id="A0A0B7MNP1"/>
<protein>
    <recommendedName>
        <fullName evidence="1">H repeat-associated protein N-terminal domain-containing protein</fullName>
    </recommendedName>
</protein>
<dbReference type="EMBL" id="CDRZ01000241">
    <property type="protein sequence ID" value="CEO89327.1"/>
    <property type="molecule type" value="Genomic_DNA"/>
</dbReference>
<dbReference type="Pfam" id="PF13808">
    <property type="entry name" value="DDE_Tnp_1_assoc"/>
    <property type="match status" value="1"/>
</dbReference>
<feature type="domain" description="H repeat-associated protein N-terminal" evidence="1">
    <location>
        <begin position="38"/>
        <end position="79"/>
    </location>
</feature>
<reference evidence="3" key="1">
    <citation type="submission" date="2015-01" db="EMBL/GenBank/DDBJ databases">
        <authorList>
            <person name="Manzoor Shahid"/>
            <person name="Zubair Saima"/>
        </authorList>
    </citation>
    <scope>NUCLEOTIDE SEQUENCE [LARGE SCALE GENOMIC DNA]</scope>
    <source>
        <strain evidence="3">Sp3</strain>
    </source>
</reference>
<accession>A0A0B7MNP1</accession>
<evidence type="ECO:0000313" key="2">
    <source>
        <dbReference type="EMBL" id="CEO89327.1"/>
    </source>
</evidence>
<sequence>MGVKVAGQSTNYELSYSSEVYVEGILMSESLYQGKFFDYFSGLNDSRMEGKIWHRLTDILFIVTCGIICGYDEFELIHCMG</sequence>
<dbReference type="Proteomes" id="UP000046155">
    <property type="component" value="Unassembled WGS sequence"/>
</dbReference>
<dbReference type="RefSeq" id="WP_084711076.1">
    <property type="nucleotide sequence ID" value="NZ_CDRZ01000241.1"/>
</dbReference>
<evidence type="ECO:0000259" key="1">
    <source>
        <dbReference type="Pfam" id="PF13808"/>
    </source>
</evidence>
<keyword evidence="3" id="KW-1185">Reference proteome</keyword>
<dbReference type="InterPro" id="IPR032806">
    <property type="entry name" value="YbfD_N"/>
</dbReference>
<evidence type="ECO:0000313" key="3">
    <source>
        <dbReference type="Proteomes" id="UP000046155"/>
    </source>
</evidence>
<proteinExistence type="predicted"/>
<gene>
    <name evidence="2" type="ORF">SSCH_440036</name>
</gene>
<dbReference type="OrthoDB" id="8587058at2"/>
<name>A0A0B7MNP1_9FIRM</name>
<organism evidence="2 3">
    <name type="scientific">Syntrophaceticus schinkii</name>
    <dbReference type="NCBI Taxonomy" id="499207"/>
    <lineage>
        <taxon>Bacteria</taxon>
        <taxon>Bacillati</taxon>
        <taxon>Bacillota</taxon>
        <taxon>Clostridia</taxon>
        <taxon>Thermoanaerobacterales</taxon>
        <taxon>Thermoanaerobacterales Family III. Incertae Sedis</taxon>
        <taxon>Syntrophaceticus</taxon>
    </lineage>
</organism>